<feature type="coiled-coil region" evidence="1">
    <location>
        <begin position="282"/>
        <end position="309"/>
    </location>
</feature>
<keyword evidence="3" id="KW-1185">Reference proteome</keyword>
<dbReference type="HOGENOM" id="CLU_502643_0_0_1"/>
<accession>A0A0C9TVN2</accession>
<evidence type="ECO:0000313" key="2">
    <source>
        <dbReference type="EMBL" id="KIJ25864.1"/>
    </source>
</evidence>
<dbReference type="Proteomes" id="UP000054279">
    <property type="component" value="Unassembled WGS sequence"/>
</dbReference>
<dbReference type="OrthoDB" id="2658589at2759"/>
<dbReference type="EMBL" id="KN837395">
    <property type="protein sequence ID" value="KIJ25864.1"/>
    <property type="molecule type" value="Genomic_DNA"/>
</dbReference>
<keyword evidence="1" id="KW-0175">Coiled coil</keyword>
<organism evidence="2 3">
    <name type="scientific">Sphaerobolus stellatus (strain SS14)</name>
    <dbReference type="NCBI Taxonomy" id="990650"/>
    <lineage>
        <taxon>Eukaryota</taxon>
        <taxon>Fungi</taxon>
        <taxon>Dikarya</taxon>
        <taxon>Basidiomycota</taxon>
        <taxon>Agaricomycotina</taxon>
        <taxon>Agaricomycetes</taxon>
        <taxon>Phallomycetidae</taxon>
        <taxon>Geastrales</taxon>
        <taxon>Sphaerobolaceae</taxon>
        <taxon>Sphaerobolus</taxon>
    </lineage>
</organism>
<evidence type="ECO:0000256" key="1">
    <source>
        <dbReference type="SAM" id="Coils"/>
    </source>
</evidence>
<dbReference type="AlphaFoldDB" id="A0A0C9TVN2"/>
<protein>
    <submittedName>
        <fullName evidence="2">Uncharacterized protein</fullName>
    </submittedName>
</protein>
<proteinExistence type="predicted"/>
<sequence length="464" mass="54187">MAPKNWLGVVPPHKTLNYWENAGCKGFQDRHWFVPNYPQLALIPKNPVYDGPLLQCLWLDHPLKWLTHTGNLWMLHKEIVQSWMPLERALYMIANALMKEAKIAFDLNFDFLPLPSSRGYLQTHKSEENAVKCIYWSRDTFLGLLAIISLGVLLFERKTLLPDMDSPWIEYLVKKLTGNVRRLRTFIDVNGFSSFKLLRELLKADVPVWFSWGAVSCKPCRTCWAIVDDWIPPTTDLGQILSYYTPPMSSVVQPAHTPVPDWSLRQHIGEHWRHFFKRVQLRHALIQNSESFEEKVARLQREEKALTTHYLATAGLFGVKVYAWIKFPGGSRVRTLLNRGELLWRWDMYSEQERHYNAHDNEWDWCSEFGDSGLDSIEDFSYLDDDEMSTYEPLNMEQEVDTQGDYEMALGTINISLIPNQYNFEKQNFLNICYTHYGLQSTPSNAPLEVDIESLPIHHWDQSK</sequence>
<gene>
    <name evidence="2" type="ORF">M422DRAFT_55772</name>
</gene>
<reference evidence="2 3" key="1">
    <citation type="submission" date="2014-06" db="EMBL/GenBank/DDBJ databases">
        <title>Evolutionary Origins and Diversification of the Mycorrhizal Mutualists.</title>
        <authorList>
            <consortium name="DOE Joint Genome Institute"/>
            <consortium name="Mycorrhizal Genomics Consortium"/>
            <person name="Kohler A."/>
            <person name="Kuo A."/>
            <person name="Nagy L.G."/>
            <person name="Floudas D."/>
            <person name="Copeland A."/>
            <person name="Barry K.W."/>
            <person name="Cichocki N."/>
            <person name="Veneault-Fourrey C."/>
            <person name="LaButti K."/>
            <person name="Lindquist E.A."/>
            <person name="Lipzen A."/>
            <person name="Lundell T."/>
            <person name="Morin E."/>
            <person name="Murat C."/>
            <person name="Riley R."/>
            <person name="Ohm R."/>
            <person name="Sun H."/>
            <person name="Tunlid A."/>
            <person name="Henrissat B."/>
            <person name="Grigoriev I.V."/>
            <person name="Hibbett D.S."/>
            <person name="Martin F."/>
        </authorList>
    </citation>
    <scope>NUCLEOTIDE SEQUENCE [LARGE SCALE GENOMIC DNA]</scope>
    <source>
        <strain evidence="2 3">SS14</strain>
    </source>
</reference>
<name>A0A0C9TVN2_SPHS4</name>
<evidence type="ECO:0000313" key="3">
    <source>
        <dbReference type="Proteomes" id="UP000054279"/>
    </source>
</evidence>